<name>A0ABP8XKK4_9ACTN</name>
<feature type="domain" description="Fe2OG dioxygenase" evidence="1">
    <location>
        <begin position="105"/>
        <end position="202"/>
    </location>
</feature>
<proteinExistence type="predicted"/>
<dbReference type="InterPro" id="IPR005123">
    <property type="entry name" value="Oxoglu/Fe-dep_dioxygenase_dom"/>
</dbReference>
<sequence length="204" mass="22495">MDFQGSLFGAPAVEAPTFDRVERRELTRGAWVDVCPAWLPEADDVFAAMVRDVPWRAERRQMYDREVAVPRLLCMYGVGEALPHAALGRARGALSAHYRPELGEPFVTAGCCYYRDGRDSVAWHGDTIGRGKTHDTMVAIVSLGDPRRLALRPRLGGASISLEMGHGDLLVMGGSCQRTWEHAVPKVAHAGPRVSVQFRPLNVF</sequence>
<dbReference type="Pfam" id="PF13532">
    <property type="entry name" value="2OG-FeII_Oxy_2"/>
    <property type="match status" value="1"/>
</dbReference>
<dbReference type="InterPro" id="IPR032854">
    <property type="entry name" value="ALKBH3"/>
</dbReference>
<dbReference type="EMBL" id="BAABKM010000002">
    <property type="protein sequence ID" value="GAA4709461.1"/>
    <property type="molecule type" value="Genomic_DNA"/>
</dbReference>
<dbReference type="GO" id="GO:0051213">
    <property type="term" value="F:dioxygenase activity"/>
    <property type="evidence" value="ECO:0007669"/>
    <property type="project" value="UniProtKB-KW"/>
</dbReference>
<dbReference type="PANTHER" id="PTHR31212:SF4">
    <property type="entry name" value="ALPHA-KETOGLUTARATE-DEPENDENT DIOXYGENASE ALKB HOMOLOG 3"/>
    <property type="match status" value="1"/>
</dbReference>
<dbReference type="SUPFAM" id="SSF51197">
    <property type="entry name" value="Clavaminate synthase-like"/>
    <property type="match status" value="1"/>
</dbReference>
<keyword evidence="2" id="KW-0560">Oxidoreductase</keyword>
<dbReference type="Proteomes" id="UP001499974">
    <property type="component" value="Unassembled WGS sequence"/>
</dbReference>
<dbReference type="InterPro" id="IPR037151">
    <property type="entry name" value="AlkB-like_sf"/>
</dbReference>
<dbReference type="InterPro" id="IPR027450">
    <property type="entry name" value="AlkB-like"/>
</dbReference>
<keyword evidence="3" id="KW-1185">Reference proteome</keyword>
<dbReference type="PANTHER" id="PTHR31212">
    <property type="entry name" value="ALPHA-KETOGLUTARATE-DEPENDENT DIOXYGENASE ALKB HOMOLOG 3"/>
    <property type="match status" value="1"/>
</dbReference>
<dbReference type="RefSeq" id="WP_345522216.1">
    <property type="nucleotide sequence ID" value="NZ_BAABKM010000002.1"/>
</dbReference>
<comment type="caution">
    <text evidence="2">The sequence shown here is derived from an EMBL/GenBank/DDBJ whole genome shotgun (WGS) entry which is preliminary data.</text>
</comment>
<dbReference type="Gene3D" id="2.60.120.590">
    <property type="entry name" value="Alpha-ketoglutarate-dependent dioxygenase AlkB-like"/>
    <property type="match status" value="1"/>
</dbReference>
<keyword evidence="2" id="KW-0223">Dioxygenase</keyword>
<evidence type="ECO:0000313" key="2">
    <source>
        <dbReference type="EMBL" id="GAA4709461.1"/>
    </source>
</evidence>
<dbReference type="PROSITE" id="PS51471">
    <property type="entry name" value="FE2OG_OXY"/>
    <property type="match status" value="1"/>
</dbReference>
<accession>A0ABP8XKK4</accession>
<reference evidence="3" key="1">
    <citation type="journal article" date="2019" name="Int. J. Syst. Evol. Microbiol.">
        <title>The Global Catalogue of Microorganisms (GCM) 10K type strain sequencing project: providing services to taxonomists for standard genome sequencing and annotation.</title>
        <authorList>
            <consortium name="The Broad Institute Genomics Platform"/>
            <consortium name="The Broad Institute Genome Sequencing Center for Infectious Disease"/>
            <person name="Wu L."/>
            <person name="Ma J."/>
        </authorList>
    </citation>
    <scope>NUCLEOTIDE SEQUENCE [LARGE SCALE GENOMIC DNA]</scope>
    <source>
        <strain evidence="3">JCM 18531</strain>
    </source>
</reference>
<protein>
    <submittedName>
        <fullName evidence="2">Alpha-ketoglutarate-dependent dioxygenase AlkB</fullName>
    </submittedName>
</protein>
<evidence type="ECO:0000313" key="3">
    <source>
        <dbReference type="Proteomes" id="UP001499974"/>
    </source>
</evidence>
<organism evidence="2 3">
    <name type="scientific">Nocardioides conyzicola</name>
    <dbReference type="NCBI Taxonomy" id="1651781"/>
    <lineage>
        <taxon>Bacteria</taxon>
        <taxon>Bacillati</taxon>
        <taxon>Actinomycetota</taxon>
        <taxon>Actinomycetes</taxon>
        <taxon>Propionibacteriales</taxon>
        <taxon>Nocardioidaceae</taxon>
        <taxon>Nocardioides</taxon>
    </lineage>
</organism>
<gene>
    <name evidence="2" type="ORF">GCM10023349_30460</name>
</gene>
<evidence type="ECO:0000259" key="1">
    <source>
        <dbReference type="PROSITE" id="PS51471"/>
    </source>
</evidence>